<reference evidence="1 2" key="1">
    <citation type="submission" date="2023-10" db="EMBL/GenBank/DDBJ databases">
        <title>Marimonas sp. nov. isolated from tidal mud flat.</title>
        <authorList>
            <person name="Jaincy N.J."/>
            <person name="Srinivasan S."/>
            <person name="Lee S.-S."/>
        </authorList>
    </citation>
    <scope>NUCLEOTIDE SEQUENCE [LARGE SCALE GENOMIC DNA]</scope>
    <source>
        <strain evidence="1 2">MJ-SS3</strain>
    </source>
</reference>
<dbReference type="GO" id="GO:0008168">
    <property type="term" value="F:methyltransferase activity"/>
    <property type="evidence" value="ECO:0007669"/>
    <property type="project" value="UniProtKB-KW"/>
</dbReference>
<evidence type="ECO:0000313" key="2">
    <source>
        <dbReference type="Proteomes" id="UP001268651"/>
    </source>
</evidence>
<protein>
    <submittedName>
        <fullName evidence="1">Class I SAM-dependent methyltransferase</fullName>
        <ecNumber evidence="1">2.1.-.-</ecNumber>
    </submittedName>
</protein>
<dbReference type="CDD" id="cd02440">
    <property type="entry name" value="AdoMet_MTases"/>
    <property type="match status" value="1"/>
</dbReference>
<comment type="caution">
    <text evidence="1">The sequence shown here is derived from an EMBL/GenBank/DDBJ whole genome shotgun (WGS) entry which is preliminary data.</text>
</comment>
<evidence type="ECO:0000313" key="1">
    <source>
        <dbReference type="EMBL" id="MDU8885377.1"/>
    </source>
</evidence>
<dbReference type="Proteomes" id="UP001268651">
    <property type="component" value="Unassembled WGS sequence"/>
</dbReference>
<name>A0ABU3U4P6_9FLAO</name>
<dbReference type="Pfam" id="PF13489">
    <property type="entry name" value="Methyltransf_23"/>
    <property type="match status" value="1"/>
</dbReference>
<dbReference type="Gene3D" id="3.40.50.150">
    <property type="entry name" value="Vaccinia Virus protein VP39"/>
    <property type="match status" value="1"/>
</dbReference>
<proteinExistence type="predicted"/>
<dbReference type="SUPFAM" id="SSF53335">
    <property type="entry name" value="S-adenosyl-L-methionine-dependent methyltransferases"/>
    <property type="match status" value="1"/>
</dbReference>
<gene>
    <name evidence="1" type="ORF">RXV94_04335</name>
</gene>
<keyword evidence="1" id="KW-0489">Methyltransferase</keyword>
<dbReference type="PANTHER" id="PTHR43861:SF5">
    <property type="entry name" value="BLL5978 PROTEIN"/>
    <property type="match status" value="1"/>
</dbReference>
<organism evidence="1 2">
    <name type="scientific">Gilvirhabdus luticola</name>
    <dbReference type="NCBI Taxonomy" id="3079858"/>
    <lineage>
        <taxon>Bacteria</taxon>
        <taxon>Pseudomonadati</taxon>
        <taxon>Bacteroidota</taxon>
        <taxon>Flavobacteriia</taxon>
        <taxon>Flavobacteriales</taxon>
        <taxon>Flavobacteriaceae</taxon>
        <taxon>Gilvirhabdus</taxon>
    </lineage>
</organism>
<keyword evidence="1" id="KW-0808">Transferase</keyword>
<sequence length="237" mass="26938">MKDLFGKALLDYQNGNYTEDIITSTSISDEDVLSLPYLFRSFSEMPKLEQKALQLSKGKVLDIGCGAGNHSLYLQEKGVKVKSIDVSKGAIEVCKQRGLKNVFVLDITNETETFDTILMLMNGSGFFKNLDKTPEVLQHLKSLLKPNGQILIDSSDIKYMYEDDDGGYWVNANANYYGELEYHISYKGESESFPWMYIDFENLKSACKKVGLKCELVLEGEHFDYLARIISFEPRLQ</sequence>
<keyword evidence="2" id="KW-1185">Reference proteome</keyword>
<dbReference type="EC" id="2.1.-.-" evidence="1"/>
<dbReference type="EMBL" id="JAWHTF010000001">
    <property type="protein sequence ID" value="MDU8885377.1"/>
    <property type="molecule type" value="Genomic_DNA"/>
</dbReference>
<dbReference type="InterPro" id="IPR029063">
    <property type="entry name" value="SAM-dependent_MTases_sf"/>
</dbReference>
<accession>A0ABU3U4P6</accession>
<dbReference type="RefSeq" id="WP_316661241.1">
    <property type="nucleotide sequence ID" value="NZ_JAWHTF010000001.1"/>
</dbReference>
<dbReference type="GO" id="GO:0032259">
    <property type="term" value="P:methylation"/>
    <property type="evidence" value="ECO:0007669"/>
    <property type="project" value="UniProtKB-KW"/>
</dbReference>
<dbReference type="PANTHER" id="PTHR43861">
    <property type="entry name" value="TRANS-ACONITATE 2-METHYLTRANSFERASE-RELATED"/>
    <property type="match status" value="1"/>
</dbReference>